<dbReference type="OrthoDB" id="1096636at2"/>
<evidence type="ECO:0000313" key="3">
    <source>
        <dbReference type="EMBL" id="TKC02051.1"/>
    </source>
</evidence>
<dbReference type="InterPro" id="IPR037682">
    <property type="entry name" value="TonB_C"/>
</dbReference>
<feature type="chain" id="PRO_5020415373" evidence="1">
    <location>
        <begin position="19"/>
        <end position="217"/>
    </location>
</feature>
<feature type="signal peptide" evidence="1">
    <location>
        <begin position="1"/>
        <end position="18"/>
    </location>
</feature>
<feature type="domain" description="TonB C-terminal" evidence="2">
    <location>
        <begin position="22"/>
        <end position="117"/>
    </location>
</feature>
<sequence>MYKLAAIILSFTSVSAFGQQPEIKEGLPNFIKNNIIYPSYSKYNCIQGLVNVGFKLNAKGEVYYSVITSGLGIDLDKEALRLVRMSSLKWSVPDTHDTTSLLIVPVNFTLTGYDCDRKSKAEIALAIKAYKDDEELTNVISNYYKNKERGTSELADEIKVIQIKNQLGIDDEYLDERINAGLKKIKQGDRQGACEEFNFVKYMGSDKAKDLLDKYCK</sequence>
<dbReference type="Pfam" id="PF03544">
    <property type="entry name" value="TonB_C"/>
    <property type="match status" value="1"/>
</dbReference>
<dbReference type="GO" id="GO:0055085">
    <property type="term" value="P:transmembrane transport"/>
    <property type="evidence" value="ECO:0007669"/>
    <property type="project" value="InterPro"/>
</dbReference>
<proteinExistence type="predicted"/>
<organism evidence="3 4">
    <name type="scientific">Pedobacter cryotolerans</name>
    <dbReference type="NCBI Taxonomy" id="2571270"/>
    <lineage>
        <taxon>Bacteria</taxon>
        <taxon>Pseudomonadati</taxon>
        <taxon>Bacteroidota</taxon>
        <taxon>Sphingobacteriia</taxon>
        <taxon>Sphingobacteriales</taxon>
        <taxon>Sphingobacteriaceae</taxon>
        <taxon>Pedobacter</taxon>
    </lineage>
</organism>
<comment type="caution">
    <text evidence="3">The sequence shown here is derived from an EMBL/GenBank/DDBJ whole genome shotgun (WGS) entry which is preliminary data.</text>
</comment>
<keyword evidence="4" id="KW-1185">Reference proteome</keyword>
<keyword evidence="1" id="KW-0732">Signal</keyword>
<name>A0A4U1C8Y8_9SPHI</name>
<dbReference type="Gene3D" id="3.30.1150.10">
    <property type="match status" value="1"/>
</dbReference>
<dbReference type="SUPFAM" id="SSF74653">
    <property type="entry name" value="TolA/TonB C-terminal domain"/>
    <property type="match status" value="1"/>
</dbReference>
<evidence type="ECO:0000256" key="1">
    <source>
        <dbReference type="SAM" id="SignalP"/>
    </source>
</evidence>
<accession>A0A4U1C8Y8</accession>
<dbReference type="Proteomes" id="UP000310477">
    <property type="component" value="Unassembled WGS sequence"/>
</dbReference>
<dbReference type="AlphaFoldDB" id="A0A4U1C8Y8"/>
<evidence type="ECO:0000313" key="4">
    <source>
        <dbReference type="Proteomes" id="UP000310477"/>
    </source>
</evidence>
<dbReference type="EMBL" id="SWBO01000003">
    <property type="protein sequence ID" value="TKC02051.1"/>
    <property type="molecule type" value="Genomic_DNA"/>
</dbReference>
<reference evidence="3 4" key="1">
    <citation type="submission" date="2019-04" db="EMBL/GenBank/DDBJ databases">
        <title>Pedobacter sp. AR-2-6 sp. nov., isolated from Arctic soil.</title>
        <authorList>
            <person name="Dahal R.H."/>
            <person name="Kim D.-U."/>
        </authorList>
    </citation>
    <scope>NUCLEOTIDE SEQUENCE [LARGE SCALE GENOMIC DNA]</scope>
    <source>
        <strain evidence="3 4">AR-2-6</strain>
    </source>
</reference>
<dbReference type="RefSeq" id="WP_136876019.1">
    <property type="nucleotide sequence ID" value="NZ_SWBO01000003.1"/>
</dbReference>
<evidence type="ECO:0000259" key="2">
    <source>
        <dbReference type="PROSITE" id="PS52015"/>
    </source>
</evidence>
<dbReference type="PROSITE" id="PS52015">
    <property type="entry name" value="TONB_CTD"/>
    <property type="match status" value="1"/>
</dbReference>
<gene>
    <name evidence="3" type="ORF">FA045_07350</name>
</gene>
<protein>
    <submittedName>
        <fullName evidence="3">Energy transducer TonB</fullName>
    </submittedName>
</protein>